<evidence type="ECO:0000256" key="1">
    <source>
        <dbReference type="SAM" id="MobiDB-lite"/>
    </source>
</evidence>
<evidence type="ECO:0000313" key="2">
    <source>
        <dbReference type="EMBL" id="PGH16258.1"/>
    </source>
</evidence>
<comment type="caution">
    <text evidence="2">The sequence shown here is derived from an EMBL/GenBank/DDBJ whole genome shotgun (WGS) entry which is preliminary data.</text>
</comment>
<dbReference type="AlphaFoldDB" id="A0A2B7Y5T5"/>
<name>A0A2B7Y5T5_POLH7</name>
<feature type="region of interest" description="Disordered" evidence="1">
    <location>
        <begin position="79"/>
        <end position="112"/>
    </location>
</feature>
<sequence>MTDPIGALWNWKEQVTSRSALSSLACIQFMNLPMISEVGRPPGINIEKGHDFTGKNLTIWPHMWQQHTNSCHHRCTQHSVTMVSSNTSSPTDERERDMGQDSYQDDTSLDKA</sequence>
<keyword evidence="3" id="KW-1185">Reference proteome</keyword>
<dbReference type="EMBL" id="PDNA01000075">
    <property type="protein sequence ID" value="PGH16258.1"/>
    <property type="molecule type" value="Genomic_DNA"/>
</dbReference>
<protein>
    <submittedName>
        <fullName evidence="2">Uncharacterized protein</fullName>
    </submittedName>
</protein>
<dbReference type="Proteomes" id="UP000224634">
    <property type="component" value="Unassembled WGS sequence"/>
</dbReference>
<feature type="compositionally biased region" description="Polar residues" evidence="1">
    <location>
        <begin position="79"/>
        <end position="90"/>
    </location>
</feature>
<evidence type="ECO:0000313" key="3">
    <source>
        <dbReference type="Proteomes" id="UP000224634"/>
    </source>
</evidence>
<reference evidence="2 3" key="1">
    <citation type="submission" date="2017-10" db="EMBL/GenBank/DDBJ databases">
        <title>Comparative genomics in systemic dimorphic fungi from Ajellomycetaceae.</title>
        <authorList>
            <person name="Munoz J.F."/>
            <person name="Mcewen J.G."/>
            <person name="Clay O.K."/>
            <person name="Cuomo C.A."/>
        </authorList>
    </citation>
    <scope>NUCLEOTIDE SEQUENCE [LARGE SCALE GENOMIC DNA]</scope>
    <source>
        <strain evidence="2 3">UAMH7299</strain>
    </source>
</reference>
<organism evidence="2 3">
    <name type="scientific">Polytolypa hystricis (strain UAMH7299)</name>
    <dbReference type="NCBI Taxonomy" id="1447883"/>
    <lineage>
        <taxon>Eukaryota</taxon>
        <taxon>Fungi</taxon>
        <taxon>Dikarya</taxon>
        <taxon>Ascomycota</taxon>
        <taxon>Pezizomycotina</taxon>
        <taxon>Eurotiomycetes</taxon>
        <taxon>Eurotiomycetidae</taxon>
        <taxon>Onygenales</taxon>
        <taxon>Onygenales incertae sedis</taxon>
        <taxon>Polytolypa</taxon>
    </lineage>
</organism>
<accession>A0A2B7Y5T5</accession>
<proteinExistence type="predicted"/>
<gene>
    <name evidence="2" type="ORF">AJ80_05281</name>
</gene>